<dbReference type="Gene3D" id="2.60.40.10">
    <property type="entry name" value="Immunoglobulins"/>
    <property type="match status" value="1"/>
</dbReference>
<evidence type="ECO:0000313" key="12">
    <source>
        <dbReference type="Ensembl" id="ENSEBUP00000004866.1"/>
    </source>
</evidence>
<comment type="subcellular location">
    <subcellularLocation>
        <location evidence="1">Membrane</location>
        <topology evidence="1">Single-pass type I membrane protein</topology>
    </subcellularLocation>
</comment>
<evidence type="ECO:0000256" key="1">
    <source>
        <dbReference type="ARBA" id="ARBA00004479"/>
    </source>
</evidence>
<evidence type="ECO:0000256" key="5">
    <source>
        <dbReference type="ARBA" id="ARBA00023136"/>
    </source>
</evidence>
<dbReference type="PANTHER" id="PTHR13869:SF24">
    <property type="entry name" value="BASEMENT MEMBRANE-SPECIFIC HEPARAN SULFATE PROTEOGLYCAN CORE PROTEIN-LIKE"/>
    <property type="match status" value="1"/>
</dbReference>
<organism evidence="12 13">
    <name type="scientific">Eptatretus burgeri</name>
    <name type="common">Inshore hagfish</name>
    <dbReference type="NCBI Taxonomy" id="7764"/>
    <lineage>
        <taxon>Eukaryota</taxon>
        <taxon>Metazoa</taxon>
        <taxon>Chordata</taxon>
        <taxon>Craniata</taxon>
        <taxon>Vertebrata</taxon>
        <taxon>Cyclostomata</taxon>
        <taxon>Myxini</taxon>
        <taxon>Myxiniformes</taxon>
        <taxon>Myxinidae</taxon>
        <taxon>Eptatretinae</taxon>
        <taxon>Eptatretus</taxon>
    </lineage>
</organism>
<evidence type="ECO:0000256" key="7">
    <source>
        <dbReference type="ARBA" id="ARBA00023180"/>
    </source>
</evidence>
<feature type="chain" id="PRO_5034991130" description="Ig-like domain-containing protein" evidence="10">
    <location>
        <begin position="24"/>
        <end position="248"/>
    </location>
</feature>
<dbReference type="InterPro" id="IPR013783">
    <property type="entry name" value="Ig-like_fold"/>
</dbReference>
<keyword evidence="4 9" id="KW-1133">Transmembrane helix</keyword>
<dbReference type="InterPro" id="IPR036179">
    <property type="entry name" value="Ig-like_dom_sf"/>
</dbReference>
<dbReference type="Proteomes" id="UP000694388">
    <property type="component" value="Unplaced"/>
</dbReference>
<dbReference type="InterPro" id="IPR003599">
    <property type="entry name" value="Ig_sub"/>
</dbReference>
<evidence type="ECO:0000256" key="2">
    <source>
        <dbReference type="ARBA" id="ARBA00022692"/>
    </source>
</evidence>
<name>A0A8C4NL53_EPTBU</name>
<feature type="transmembrane region" description="Helical" evidence="9">
    <location>
        <begin position="150"/>
        <end position="175"/>
    </location>
</feature>
<keyword evidence="2 9" id="KW-0812">Transmembrane</keyword>
<keyword evidence="8" id="KW-0393">Immunoglobulin domain</keyword>
<dbReference type="PROSITE" id="PS50835">
    <property type="entry name" value="IG_LIKE"/>
    <property type="match status" value="1"/>
</dbReference>
<sequence length="248" mass="27507">MGTVGRRWHGLLWCCCLVAMTSAIEFCPDDSVAMVYVGGSVTIPCNFSISKNNSLNFDKTGKVTWLFSNTKEETPVEVITKGLAANEIYEGHVSVGKEIQNCSLVMNNVLEKFAGYYSCHIKIAQNVHKRSKYTKLYVSTRNLHPTNVGVLLELVLIIILVIYSITTTAIIIWGYKKRKRAAMQEIGSPDTMCKKPPESPKSADLYESLEITETPIYNQLSLKEEKVPKYALKPKVSGGGGTKLFSQG</sequence>
<evidence type="ECO:0000256" key="8">
    <source>
        <dbReference type="ARBA" id="ARBA00023319"/>
    </source>
</evidence>
<dbReference type="InterPro" id="IPR000920">
    <property type="entry name" value="Myelin_P0-rel"/>
</dbReference>
<keyword evidence="6" id="KW-1015">Disulfide bond</keyword>
<reference evidence="12" key="2">
    <citation type="submission" date="2025-09" db="UniProtKB">
        <authorList>
            <consortium name="Ensembl"/>
        </authorList>
    </citation>
    <scope>IDENTIFICATION</scope>
</reference>
<proteinExistence type="predicted"/>
<feature type="domain" description="Ig-like" evidence="11">
    <location>
        <begin position="28"/>
        <end position="135"/>
    </location>
</feature>
<dbReference type="InterPro" id="IPR013106">
    <property type="entry name" value="Ig_V-set"/>
</dbReference>
<keyword evidence="13" id="KW-1185">Reference proteome</keyword>
<protein>
    <recommendedName>
        <fullName evidence="11">Ig-like domain-containing protein</fullName>
    </recommendedName>
</protein>
<dbReference type="InterPro" id="IPR007110">
    <property type="entry name" value="Ig-like_dom"/>
</dbReference>
<dbReference type="PANTHER" id="PTHR13869">
    <property type="entry name" value="MYELIN P0 RELATED"/>
    <property type="match status" value="1"/>
</dbReference>
<dbReference type="AlphaFoldDB" id="A0A8C4NL53"/>
<dbReference type="GO" id="GO:0016020">
    <property type="term" value="C:membrane"/>
    <property type="evidence" value="ECO:0007669"/>
    <property type="project" value="UniProtKB-SubCell"/>
</dbReference>
<accession>A0A8C4NL53</accession>
<evidence type="ECO:0000259" key="11">
    <source>
        <dbReference type="PROSITE" id="PS50835"/>
    </source>
</evidence>
<dbReference type="SUPFAM" id="SSF48726">
    <property type="entry name" value="Immunoglobulin"/>
    <property type="match status" value="1"/>
</dbReference>
<evidence type="ECO:0000256" key="6">
    <source>
        <dbReference type="ARBA" id="ARBA00023157"/>
    </source>
</evidence>
<dbReference type="Ensembl" id="ENSEBUT00000005304.1">
    <property type="protein sequence ID" value="ENSEBUP00000004866.1"/>
    <property type="gene ID" value="ENSEBUG00000003378.1"/>
</dbReference>
<reference evidence="12" key="1">
    <citation type="submission" date="2025-08" db="UniProtKB">
        <authorList>
            <consortium name="Ensembl"/>
        </authorList>
    </citation>
    <scope>IDENTIFICATION</scope>
</reference>
<dbReference type="Pfam" id="PF07686">
    <property type="entry name" value="V-set"/>
    <property type="match status" value="1"/>
</dbReference>
<evidence type="ECO:0000313" key="13">
    <source>
        <dbReference type="Proteomes" id="UP000694388"/>
    </source>
</evidence>
<keyword evidence="3 10" id="KW-0732">Signal</keyword>
<evidence type="ECO:0000256" key="9">
    <source>
        <dbReference type="SAM" id="Phobius"/>
    </source>
</evidence>
<keyword evidence="5 9" id="KW-0472">Membrane</keyword>
<feature type="signal peptide" evidence="10">
    <location>
        <begin position="1"/>
        <end position="23"/>
    </location>
</feature>
<evidence type="ECO:0000256" key="3">
    <source>
        <dbReference type="ARBA" id="ARBA00022729"/>
    </source>
</evidence>
<dbReference type="SMART" id="SM00409">
    <property type="entry name" value="IG"/>
    <property type="match status" value="1"/>
</dbReference>
<evidence type="ECO:0000256" key="10">
    <source>
        <dbReference type="SAM" id="SignalP"/>
    </source>
</evidence>
<keyword evidence="7" id="KW-0325">Glycoprotein</keyword>
<evidence type="ECO:0000256" key="4">
    <source>
        <dbReference type="ARBA" id="ARBA00022989"/>
    </source>
</evidence>